<proteinExistence type="predicted"/>
<organism evidence="1 2">
    <name type="scientific">Streptomyces djakartensis</name>
    <dbReference type="NCBI Taxonomy" id="68193"/>
    <lineage>
        <taxon>Bacteria</taxon>
        <taxon>Bacillati</taxon>
        <taxon>Actinomycetota</taxon>
        <taxon>Actinomycetes</taxon>
        <taxon>Kitasatosporales</taxon>
        <taxon>Streptomycetaceae</taxon>
        <taxon>Streptomyces</taxon>
    </lineage>
</organism>
<evidence type="ECO:0000313" key="2">
    <source>
        <dbReference type="Proteomes" id="UP000653308"/>
    </source>
</evidence>
<dbReference type="GO" id="GO:0004519">
    <property type="term" value="F:endonuclease activity"/>
    <property type="evidence" value="ECO:0007669"/>
    <property type="project" value="UniProtKB-KW"/>
</dbReference>
<reference evidence="2" key="1">
    <citation type="journal article" date="2019" name="Int. J. Syst. Evol. Microbiol.">
        <title>The Global Catalogue of Microorganisms (GCM) 10K type strain sequencing project: providing services to taxonomists for standard genome sequencing and annotation.</title>
        <authorList>
            <consortium name="The Broad Institute Genomics Platform"/>
            <consortium name="The Broad Institute Genome Sequencing Center for Infectious Disease"/>
            <person name="Wu L."/>
            <person name="Ma J."/>
        </authorList>
    </citation>
    <scope>NUCLEOTIDE SEQUENCE [LARGE SCALE GENOMIC DNA]</scope>
    <source>
        <strain evidence="2">JCM 4957</strain>
    </source>
</reference>
<dbReference type="Proteomes" id="UP000653308">
    <property type="component" value="Unassembled WGS sequence"/>
</dbReference>
<protein>
    <submittedName>
        <fullName evidence="1">HNH endonuclease</fullName>
    </submittedName>
</protein>
<comment type="caution">
    <text evidence="1">The sequence shown here is derived from an EMBL/GenBank/DDBJ whole genome shotgun (WGS) entry which is preliminary data.</text>
</comment>
<keyword evidence="2" id="KW-1185">Reference proteome</keyword>
<dbReference type="EMBL" id="BMWE01000004">
    <property type="protein sequence ID" value="GGY12715.1"/>
    <property type="molecule type" value="Genomic_DNA"/>
</dbReference>
<keyword evidence="1" id="KW-0378">Hydrolase</keyword>
<accession>A0ABQ2ZET9</accession>
<evidence type="ECO:0000313" key="1">
    <source>
        <dbReference type="EMBL" id="GGY12715.1"/>
    </source>
</evidence>
<sequence>MWTLPVPALSARTVYLTCISKSRPKAMTRLMALEEEVVNAADRFETAAAAATLHTLADLRAKPADKTDRAELKKNYTQRMSRKGNPGRDEYDKLKAAAPLGRCPLCGHRDVETLDHQLPKTAYPLLSVVPFNLVPACRSCNTVKGETVPTSAVEQTLHPYFDDVGKEKWLFARVHEVAPAAVEFYVNPPSAWDTVLTARVHGHFRTFELASLYGSQAAREMSSLRYVLKRKAPSVVGDYLRDEAAGLAEEDPNLWRAAMYQALADSSWYINGGFALE</sequence>
<gene>
    <name evidence="1" type="ORF">GCM10010384_17630</name>
</gene>
<keyword evidence="1" id="KW-0255">Endonuclease</keyword>
<dbReference type="Gene3D" id="1.10.30.50">
    <property type="match status" value="1"/>
</dbReference>
<keyword evidence="1" id="KW-0540">Nuclease</keyword>
<name>A0ABQ2ZET9_9ACTN</name>